<feature type="non-terminal residue" evidence="2">
    <location>
        <position position="97"/>
    </location>
</feature>
<evidence type="ECO:0008006" key="4">
    <source>
        <dbReference type="Google" id="ProtNLM"/>
    </source>
</evidence>
<dbReference type="AlphaFoldDB" id="A0AAD7CZC6"/>
<evidence type="ECO:0000256" key="1">
    <source>
        <dbReference type="SAM" id="SignalP"/>
    </source>
</evidence>
<dbReference type="EMBL" id="JARKIE010000178">
    <property type="protein sequence ID" value="KAJ7670972.1"/>
    <property type="molecule type" value="Genomic_DNA"/>
</dbReference>
<accession>A0AAD7CZC6</accession>
<evidence type="ECO:0000313" key="2">
    <source>
        <dbReference type="EMBL" id="KAJ7670972.1"/>
    </source>
</evidence>
<keyword evidence="3" id="KW-1185">Reference proteome</keyword>
<feature type="chain" id="PRO_5042016633" description="Secreted protein" evidence="1">
    <location>
        <begin position="36"/>
        <end position="97"/>
    </location>
</feature>
<name>A0AAD7CZC6_MYCRO</name>
<keyword evidence="1" id="KW-0732">Signal</keyword>
<protein>
    <recommendedName>
        <fullName evidence="4">Secreted protein</fullName>
    </recommendedName>
</protein>
<sequence>MDIYPAIGRFYAGLTLSLLLCLHLLSAPSITGVHSLEPYGSTFSLCSCSGYCRIYLGRYVMLCRGGHLRTEMDSTAVRRSGYVVPALSAIFLHLFAV</sequence>
<comment type="caution">
    <text evidence="2">The sequence shown here is derived from an EMBL/GenBank/DDBJ whole genome shotgun (WGS) entry which is preliminary data.</text>
</comment>
<gene>
    <name evidence="2" type="ORF">B0H17DRAFT_1085668</name>
</gene>
<feature type="signal peptide" evidence="1">
    <location>
        <begin position="1"/>
        <end position="35"/>
    </location>
</feature>
<dbReference type="Proteomes" id="UP001221757">
    <property type="component" value="Unassembled WGS sequence"/>
</dbReference>
<reference evidence="2" key="1">
    <citation type="submission" date="2023-03" db="EMBL/GenBank/DDBJ databases">
        <title>Massive genome expansion in bonnet fungi (Mycena s.s.) driven by repeated elements and novel gene families across ecological guilds.</title>
        <authorList>
            <consortium name="Lawrence Berkeley National Laboratory"/>
            <person name="Harder C.B."/>
            <person name="Miyauchi S."/>
            <person name="Viragh M."/>
            <person name="Kuo A."/>
            <person name="Thoen E."/>
            <person name="Andreopoulos B."/>
            <person name="Lu D."/>
            <person name="Skrede I."/>
            <person name="Drula E."/>
            <person name="Henrissat B."/>
            <person name="Morin E."/>
            <person name="Kohler A."/>
            <person name="Barry K."/>
            <person name="LaButti K."/>
            <person name="Morin E."/>
            <person name="Salamov A."/>
            <person name="Lipzen A."/>
            <person name="Mereny Z."/>
            <person name="Hegedus B."/>
            <person name="Baldrian P."/>
            <person name="Stursova M."/>
            <person name="Weitz H."/>
            <person name="Taylor A."/>
            <person name="Grigoriev I.V."/>
            <person name="Nagy L.G."/>
            <person name="Martin F."/>
            <person name="Kauserud H."/>
        </authorList>
    </citation>
    <scope>NUCLEOTIDE SEQUENCE</scope>
    <source>
        <strain evidence="2">CBHHK067</strain>
    </source>
</reference>
<organism evidence="2 3">
    <name type="scientific">Mycena rosella</name>
    <name type="common">Pink bonnet</name>
    <name type="synonym">Agaricus rosellus</name>
    <dbReference type="NCBI Taxonomy" id="1033263"/>
    <lineage>
        <taxon>Eukaryota</taxon>
        <taxon>Fungi</taxon>
        <taxon>Dikarya</taxon>
        <taxon>Basidiomycota</taxon>
        <taxon>Agaricomycotina</taxon>
        <taxon>Agaricomycetes</taxon>
        <taxon>Agaricomycetidae</taxon>
        <taxon>Agaricales</taxon>
        <taxon>Marasmiineae</taxon>
        <taxon>Mycenaceae</taxon>
        <taxon>Mycena</taxon>
    </lineage>
</organism>
<proteinExistence type="predicted"/>
<evidence type="ECO:0000313" key="3">
    <source>
        <dbReference type="Proteomes" id="UP001221757"/>
    </source>
</evidence>